<dbReference type="GO" id="GO:0000922">
    <property type="term" value="C:spindle pole"/>
    <property type="evidence" value="ECO:0007669"/>
    <property type="project" value="TreeGrafter"/>
</dbReference>
<dbReference type="GO" id="GO:0043015">
    <property type="term" value="F:gamma-tubulin binding"/>
    <property type="evidence" value="ECO:0007669"/>
    <property type="project" value="TreeGrafter"/>
</dbReference>
<dbReference type="InterPro" id="IPR036322">
    <property type="entry name" value="WD40_repeat_dom_sf"/>
</dbReference>
<feature type="repeat" description="WD" evidence="3">
    <location>
        <begin position="81"/>
        <end position="114"/>
    </location>
</feature>
<dbReference type="Gene3D" id="2.130.10.10">
    <property type="entry name" value="YVTN repeat-like/Quinoprotein amine dehydrogenase"/>
    <property type="match status" value="2"/>
</dbReference>
<evidence type="ECO:0000313" key="5">
    <source>
        <dbReference type="EMBL" id="GCC32236.1"/>
    </source>
</evidence>
<dbReference type="GO" id="GO:0005813">
    <property type="term" value="C:centrosome"/>
    <property type="evidence" value="ECO:0007669"/>
    <property type="project" value="TreeGrafter"/>
</dbReference>
<keyword evidence="6" id="KW-1185">Reference proteome</keyword>
<dbReference type="InterPro" id="IPR015943">
    <property type="entry name" value="WD40/YVTN_repeat-like_dom_sf"/>
</dbReference>
<dbReference type="OrthoDB" id="1602884at2759"/>
<evidence type="ECO:0000313" key="6">
    <source>
        <dbReference type="Proteomes" id="UP000287033"/>
    </source>
</evidence>
<dbReference type="OMA" id="WDIKSKR"/>
<dbReference type="EMBL" id="BEZZ01000421">
    <property type="protein sequence ID" value="GCC32236.1"/>
    <property type="molecule type" value="Genomic_DNA"/>
</dbReference>
<gene>
    <name evidence="5" type="ORF">chiPu_0010697</name>
</gene>
<dbReference type="GO" id="GO:0005737">
    <property type="term" value="C:cytoplasm"/>
    <property type="evidence" value="ECO:0007669"/>
    <property type="project" value="TreeGrafter"/>
</dbReference>
<dbReference type="SMART" id="SM00320">
    <property type="entry name" value="WD40"/>
    <property type="match status" value="6"/>
</dbReference>
<evidence type="ECO:0000256" key="4">
    <source>
        <dbReference type="SAM" id="MobiDB-lite"/>
    </source>
</evidence>
<dbReference type="Proteomes" id="UP000287033">
    <property type="component" value="Unassembled WGS sequence"/>
</dbReference>
<comment type="caution">
    <text evidence="5">The sequence shown here is derived from an EMBL/GenBank/DDBJ whole genome shotgun (WGS) entry which is preliminary data.</text>
</comment>
<name>A0A401SPC9_CHIPU</name>
<keyword evidence="2" id="KW-0677">Repeat</keyword>
<dbReference type="PROSITE" id="PS00678">
    <property type="entry name" value="WD_REPEATS_1"/>
    <property type="match status" value="1"/>
</dbReference>
<sequence>MQDNIKLASCGDDIKIWDSLSMTVVEQFNPHKKPCEVTSVCWTVDNQCLLSSSSSGDKIVLSSCRSTPVPIKDLAEGKKQTCLSLNSNSKCIVSGGLDNTVNIWDIKSKRSHRTLKDHKDEVSSVCFNWNDYYIASGSRSGDIIVHSVTTNISSAPFGHGKTQPVQNLKYSIFKKALLGSVHDSGAVTLWDVNTQQPYHAFENAHKAPASGLCFSPVNDLLFATVGLDKKINCYDTSSKMLLRTISVEAPLTAIDFMTDGATLAVGSIRGKIYVYDLRVTTSPLKIVSAHKKSIRCLKFQNGSAHLKSNGSKNFTSRGSSSLSTTATKRTSTKVNSAPGSGSAKEIQELTAQMTSAPAVKVPTVLEEKGAEANLDMKGLSHSTSLDVIPSKETENAKRADNSGNFKNLDCVGRNSFGDVFSPVRDDVAGLKTNEDSMTKGNGSGFLPQLNAIFSTRSNPVGASTQEELNSNSLQGFGSPSPIKEQTPQRDMSAILSKLQSAKQDSKDLVSQENKVVGMQKSKMIEHNGQLGTARLDQLHTSVAECETLGTPLTSSMVKTPDVCERKGREFQFPQESPVLETSTSDAWHRDIVNLQVEMIKQFHIQQNEIHGLLERYSINEALVAENERLREENKRLRATF</sequence>
<dbReference type="PANTHER" id="PTHR44414">
    <property type="entry name" value="PROTEIN NEDD1"/>
    <property type="match status" value="1"/>
</dbReference>
<dbReference type="PROSITE" id="PS50082">
    <property type="entry name" value="WD_REPEATS_2"/>
    <property type="match status" value="1"/>
</dbReference>
<dbReference type="InterPro" id="IPR001680">
    <property type="entry name" value="WD40_rpt"/>
</dbReference>
<dbReference type="CDD" id="cd00200">
    <property type="entry name" value="WD40"/>
    <property type="match status" value="1"/>
</dbReference>
<dbReference type="GO" id="GO:0036064">
    <property type="term" value="C:ciliary basal body"/>
    <property type="evidence" value="ECO:0007669"/>
    <property type="project" value="TreeGrafter"/>
</dbReference>
<dbReference type="STRING" id="137246.A0A401SPC9"/>
<feature type="region of interest" description="Disordered" evidence="4">
    <location>
        <begin position="308"/>
        <end position="341"/>
    </location>
</feature>
<dbReference type="GO" id="GO:0000278">
    <property type="term" value="P:mitotic cell cycle"/>
    <property type="evidence" value="ECO:0007669"/>
    <property type="project" value="TreeGrafter"/>
</dbReference>
<keyword evidence="1 3" id="KW-0853">WD repeat</keyword>
<dbReference type="GO" id="GO:0007020">
    <property type="term" value="P:microtubule nucleation"/>
    <property type="evidence" value="ECO:0007669"/>
    <property type="project" value="TreeGrafter"/>
</dbReference>
<dbReference type="InterPro" id="IPR052818">
    <property type="entry name" value="NEDD1_Spindle_Assembly"/>
</dbReference>
<reference evidence="5 6" key="1">
    <citation type="journal article" date="2018" name="Nat. Ecol. Evol.">
        <title>Shark genomes provide insights into elasmobranch evolution and the origin of vertebrates.</title>
        <authorList>
            <person name="Hara Y"/>
            <person name="Yamaguchi K"/>
            <person name="Onimaru K"/>
            <person name="Kadota M"/>
            <person name="Koyanagi M"/>
            <person name="Keeley SD"/>
            <person name="Tatsumi K"/>
            <person name="Tanaka K"/>
            <person name="Motone F"/>
            <person name="Kageyama Y"/>
            <person name="Nozu R"/>
            <person name="Adachi N"/>
            <person name="Nishimura O"/>
            <person name="Nakagawa R"/>
            <person name="Tanegashima C"/>
            <person name="Kiyatake I"/>
            <person name="Matsumoto R"/>
            <person name="Murakumo K"/>
            <person name="Nishida K"/>
            <person name="Terakita A"/>
            <person name="Kuratani S"/>
            <person name="Sato K"/>
            <person name="Hyodo S Kuraku.S."/>
        </authorList>
    </citation>
    <scope>NUCLEOTIDE SEQUENCE [LARGE SCALE GENOMIC DNA]</scope>
</reference>
<dbReference type="PANTHER" id="PTHR44414:SF1">
    <property type="entry name" value="PROTEIN NEDD1"/>
    <property type="match status" value="1"/>
</dbReference>
<organism evidence="5 6">
    <name type="scientific">Chiloscyllium punctatum</name>
    <name type="common">Brownbanded bambooshark</name>
    <name type="synonym">Hemiscyllium punctatum</name>
    <dbReference type="NCBI Taxonomy" id="137246"/>
    <lineage>
        <taxon>Eukaryota</taxon>
        <taxon>Metazoa</taxon>
        <taxon>Chordata</taxon>
        <taxon>Craniata</taxon>
        <taxon>Vertebrata</taxon>
        <taxon>Chondrichthyes</taxon>
        <taxon>Elasmobranchii</taxon>
        <taxon>Galeomorphii</taxon>
        <taxon>Galeoidea</taxon>
        <taxon>Orectolobiformes</taxon>
        <taxon>Hemiscylliidae</taxon>
        <taxon>Chiloscyllium</taxon>
    </lineage>
</organism>
<evidence type="ECO:0000256" key="1">
    <source>
        <dbReference type="ARBA" id="ARBA00022574"/>
    </source>
</evidence>
<dbReference type="SUPFAM" id="SSF50978">
    <property type="entry name" value="WD40 repeat-like"/>
    <property type="match status" value="1"/>
</dbReference>
<protein>
    <submittedName>
        <fullName evidence="5">Uncharacterized protein</fullName>
    </submittedName>
</protein>
<dbReference type="Pfam" id="PF00400">
    <property type="entry name" value="WD40"/>
    <property type="match status" value="4"/>
</dbReference>
<dbReference type="AlphaFoldDB" id="A0A401SPC9"/>
<proteinExistence type="predicted"/>
<feature type="compositionally biased region" description="Polar residues" evidence="4">
    <location>
        <begin position="308"/>
        <end position="339"/>
    </location>
</feature>
<dbReference type="GO" id="GO:0005814">
    <property type="term" value="C:centriole"/>
    <property type="evidence" value="ECO:0007669"/>
    <property type="project" value="TreeGrafter"/>
</dbReference>
<feature type="region of interest" description="Disordered" evidence="4">
    <location>
        <begin position="460"/>
        <end position="489"/>
    </location>
</feature>
<dbReference type="FunFam" id="2.130.10.10:FF:000726">
    <property type="entry name" value="Neural precursor cell-expressed, developmentally down-regulated 1"/>
    <property type="match status" value="1"/>
</dbReference>
<dbReference type="InterPro" id="IPR019775">
    <property type="entry name" value="WD40_repeat_CS"/>
</dbReference>
<evidence type="ECO:0000256" key="2">
    <source>
        <dbReference type="ARBA" id="ARBA00022737"/>
    </source>
</evidence>
<evidence type="ECO:0000256" key="3">
    <source>
        <dbReference type="PROSITE-ProRule" id="PRU00221"/>
    </source>
</evidence>
<accession>A0A401SPC9</accession>